<feature type="compositionally biased region" description="Polar residues" evidence="1">
    <location>
        <begin position="704"/>
        <end position="716"/>
    </location>
</feature>
<evidence type="ECO:0000313" key="2">
    <source>
        <dbReference type="EMBL" id="PVI02347.1"/>
    </source>
</evidence>
<accession>A0A2V1DVZ3</accession>
<protein>
    <submittedName>
        <fullName evidence="2">Uncharacterized protein</fullName>
    </submittedName>
</protein>
<keyword evidence="3" id="KW-1185">Reference proteome</keyword>
<dbReference type="Proteomes" id="UP000244855">
    <property type="component" value="Unassembled WGS sequence"/>
</dbReference>
<feature type="compositionally biased region" description="Low complexity" evidence="1">
    <location>
        <begin position="23"/>
        <end position="37"/>
    </location>
</feature>
<dbReference type="EMBL" id="KZ805344">
    <property type="protein sequence ID" value="PVI02347.1"/>
    <property type="molecule type" value="Genomic_DNA"/>
</dbReference>
<evidence type="ECO:0000256" key="1">
    <source>
        <dbReference type="SAM" id="MobiDB-lite"/>
    </source>
</evidence>
<sequence length="716" mass="81707">MANSRAMADEPSSPSLSTSVAMPLIPELSSHPSSSESYGWRQPNSRLLDPTDPQKTTLLQFCKTMSGDHSVNRSIYDPYPYMMIDKRKRGSLLNDQGHRKPPKVSLRINETVTYVLYDPDQDEICMVHSVECHQLLKYLRRPRVGMMFEISLELLDSTSIQWMMEDQKIIVGIHRRLRSIYCNMSKMASDTLRHPETGSSMTDLIESSAELHIQLTQGIREPNISQEQSCGISSCFPNFRGDSSDYQTRPSTTPTMETSLLFEQLALKNSPISRRFIAAAFCGARPKFTAVQLVTLSIKAAGRPLTRSEAFEWLRDTFPYFKRHKRVLEKILVGPYGAQNTGYDIPLKTSHTPTGEIMRDVSGYAVYPIFEDLIPPNIDPFWRHLTCLHPQRSSPKLTLCEMLVQALPVELVVSITKLLLPTNDIFVIGIDEDERPALHRPFPWDPKPLRISHSVESLGEKVDLNEFLEDAKHLVVGNLFLELFFAQNTFFIGGYHRASPSDSREMLKSLGEDICFHIRKVVVLIELRRDWKWMEETVEMLQCLGQTRPISLKLRIRTGFSYLPQQFKRSVVYEFMSKFRNINNLEFELEEQPVSERNIQWLETLSDLQVHMTSYRAGGGLVCSVAQPPVQAFDIIHWPSTRRGDYKKASKAYFESLGQVRNPGDLKEECDMIAEYMKDVWDKENGTPNVPLSRKRKAPAAGSSELTGSSKQIKKG</sequence>
<gene>
    <name evidence="2" type="ORF">DM02DRAFT_653647</name>
</gene>
<feature type="region of interest" description="Disordered" evidence="1">
    <location>
        <begin position="683"/>
        <end position="716"/>
    </location>
</feature>
<organism evidence="2 3">
    <name type="scientific">Periconia macrospinosa</name>
    <dbReference type="NCBI Taxonomy" id="97972"/>
    <lineage>
        <taxon>Eukaryota</taxon>
        <taxon>Fungi</taxon>
        <taxon>Dikarya</taxon>
        <taxon>Ascomycota</taxon>
        <taxon>Pezizomycotina</taxon>
        <taxon>Dothideomycetes</taxon>
        <taxon>Pleosporomycetidae</taxon>
        <taxon>Pleosporales</taxon>
        <taxon>Massarineae</taxon>
        <taxon>Periconiaceae</taxon>
        <taxon>Periconia</taxon>
    </lineage>
</organism>
<reference evidence="2 3" key="1">
    <citation type="journal article" date="2018" name="Sci. Rep.">
        <title>Comparative genomics provides insights into the lifestyle and reveals functional heterogeneity of dark septate endophytic fungi.</title>
        <authorList>
            <person name="Knapp D.G."/>
            <person name="Nemeth J.B."/>
            <person name="Barry K."/>
            <person name="Hainaut M."/>
            <person name="Henrissat B."/>
            <person name="Johnson J."/>
            <person name="Kuo A."/>
            <person name="Lim J.H.P."/>
            <person name="Lipzen A."/>
            <person name="Nolan M."/>
            <person name="Ohm R.A."/>
            <person name="Tamas L."/>
            <person name="Grigoriev I.V."/>
            <person name="Spatafora J.W."/>
            <person name="Nagy L.G."/>
            <person name="Kovacs G.M."/>
        </authorList>
    </citation>
    <scope>NUCLEOTIDE SEQUENCE [LARGE SCALE GENOMIC DNA]</scope>
    <source>
        <strain evidence="2 3">DSE2036</strain>
    </source>
</reference>
<name>A0A2V1DVZ3_9PLEO</name>
<evidence type="ECO:0000313" key="3">
    <source>
        <dbReference type="Proteomes" id="UP000244855"/>
    </source>
</evidence>
<dbReference type="AlphaFoldDB" id="A0A2V1DVZ3"/>
<feature type="region of interest" description="Disordered" evidence="1">
    <location>
        <begin position="1"/>
        <end position="52"/>
    </location>
</feature>
<proteinExistence type="predicted"/>